<evidence type="ECO:0000313" key="2">
    <source>
        <dbReference type="EMBL" id="QGY46244.1"/>
    </source>
</evidence>
<dbReference type="AlphaFoldDB" id="A0A6I6K870"/>
<dbReference type="InterPro" id="IPR036514">
    <property type="entry name" value="SGNH_hydro_sf"/>
</dbReference>
<protein>
    <submittedName>
        <fullName evidence="2">SGNH/GDSL hydrolase family protein</fullName>
    </submittedName>
</protein>
<dbReference type="SUPFAM" id="SSF52266">
    <property type="entry name" value="SGNH hydrolase"/>
    <property type="match status" value="1"/>
</dbReference>
<feature type="domain" description="SGNH hydrolase-type esterase" evidence="1">
    <location>
        <begin position="37"/>
        <end position="216"/>
    </location>
</feature>
<dbReference type="PANTHER" id="PTHR30383">
    <property type="entry name" value="THIOESTERASE 1/PROTEASE 1/LYSOPHOSPHOLIPASE L1"/>
    <property type="match status" value="1"/>
</dbReference>
<proteinExistence type="predicted"/>
<dbReference type="Proteomes" id="UP000428260">
    <property type="component" value="Chromosome"/>
</dbReference>
<dbReference type="GO" id="GO:0004622">
    <property type="term" value="F:phosphatidylcholine lysophospholipase activity"/>
    <property type="evidence" value="ECO:0007669"/>
    <property type="project" value="TreeGrafter"/>
</dbReference>
<evidence type="ECO:0000313" key="3">
    <source>
        <dbReference type="Proteomes" id="UP000428260"/>
    </source>
</evidence>
<dbReference type="InterPro" id="IPR013830">
    <property type="entry name" value="SGNH_hydro"/>
</dbReference>
<dbReference type="EMBL" id="CP046401">
    <property type="protein sequence ID" value="QGY46244.1"/>
    <property type="molecule type" value="Genomic_DNA"/>
</dbReference>
<organism evidence="2 3">
    <name type="scientific">Maribellus comscasis</name>
    <dbReference type="NCBI Taxonomy" id="2681766"/>
    <lineage>
        <taxon>Bacteria</taxon>
        <taxon>Pseudomonadati</taxon>
        <taxon>Bacteroidota</taxon>
        <taxon>Bacteroidia</taxon>
        <taxon>Marinilabiliales</taxon>
        <taxon>Prolixibacteraceae</taxon>
        <taxon>Maribellus</taxon>
    </lineage>
</organism>
<dbReference type="RefSeq" id="WP_158869381.1">
    <property type="nucleotide sequence ID" value="NZ_CP046401.1"/>
</dbReference>
<dbReference type="Gene3D" id="3.40.50.1110">
    <property type="entry name" value="SGNH hydrolase"/>
    <property type="match status" value="1"/>
</dbReference>
<dbReference type="CDD" id="cd00229">
    <property type="entry name" value="SGNH_hydrolase"/>
    <property type="match status" value="1"/>
</dbReference>
<evidence type="ECO:0000259" key="1">
    <source>
        <dbReference type="Pfam" id="PF13472"/>
    </source>
</evidence>
<dbReference type="Pfam" id="PF13472">
    <property type="entry name" value="Lipase_GDSL_2"/>
    <property type="match status" value="1"/>
</dbReference>
<dbReference type="PANTHER" id="PTHR30383:SF26">
    <property type="entry name" value="SGNH HYDROLASE-TYPE ESTERASE DOMAIN-CONTAINING PROTEIN"/>
    <property type="match status" value="1"/>
</dbReference>
<dbReference type="KEGG" id="mcos:GM418_22040"/>
<dbReference type="InterPro" id="IPR051532">
    <property type="entry name" value="Ester_Hydrolysis_Enzymes"/>
</dbReference>
<name>A0A6I6K870_9BACT</name>
<keyword evidence="2" id="KW-0378">Hydrolase</keyword>
<sequence length="230" mass="26175">MKTRRNFLKLTLSAIPLITLKKLPDAMLNNQLPNVLILGDSISIGYTPFVKELLENRANVFRPVFDDGKPENCAGTTKGVQNIERWLGDTKWDVIHFNFGLHDIKHVDPVTGENSSNPDHPHQADLKQYKKNLKDIVKKLKASNAKLVYATTTPYPDKTNGPLRKPGMPKKYNEVAEKIMKKNDITIDNLYDFVLPRMEELQIPNNVHFTEDGYKALAKQVADKILEKLN</sequence>
<accession>A0A6I6K870</accession>
<reference evidence="2 3" key="1">
    <citation type="submission" date="2019-11" db="EMBL/GenBank/DDBJ databases">
        <authorList>
            <person name="Zheng R.K."/>
            <person name="Sun C.M."/>
        </authorList>
    </citation>
    <scope>NUCLEOTIDE SEQUENCE [LARGE SCALE GENOMIC DNA]</scope>
    <source>
        <strain evidence="2 3">WC007</strain>
    </source>
</reference>
<gene>
    <name evidence="2" type="ORF">GM418_22040</name>
</gene>
<keyword evidence="3" id="KW-1185">Reference proteome</keyword>